<name>A0A328E852_9ASTE</name>
<reference evidence="1 2" key="1">
    <citation type="submission" date="2018-06" db="EMBL/GenBank/DDBJ databases">
        <title>The Genome of Cuscuta australis (Dodder) Provides Insight into the Evolution of Plant Parasitism.</title>
        <authorList>
            <person name="Liu H."/>
        </authorList>
    </citation>
    <scope>NUCLEOTIDE SEQUENCE [LARGE SCALE GENOMIC DNA]</scope>
    <source>
        <strain evidence="2">cv. Yunnan</strain>
        <tissue evidence="1">Vines</tissue>
    </source>
</reference>
<proteinExistence type="predicted"/>
<dbReference type="EMBL" id="NQVE01000015">
    <property type="protein sequence ID" value="RAL54112.1"/>
    <property type="molecule type" value="Genomic_DNA"/>
</dbReference>
<comment type="caution">
    <text evidence="1">The sequence shown here is derived from an EMBL/GenBank/DDBJ whole genome shotgun (WGS) entry which is preliminary data.</text>
</comment>
<sequence length="49" mass="5733">MDLQSFKKSDDLSTWVDSKNKPPIFQKKVICGIEKVIGMSKEFRRLTRC</sequence>
<protein>
    <submittedName>
        <fullName evidence="1">Uncharacterized protein</fullName>
    </submittedName>
</protein>
<keyword evidence="2" id="KW-1185">Reference proteome</keyword>
<evidence type="ECO:0000313" key="2">
    <source>
        <dbReference type="Proteomes" id="UP000249390"/>
    </source>
</evidence>
<gene>
    <name evidence="1" type="ORF">DM860_004583</name>
</gene>
<organism evidence="1 2">
    <name type="scientific">Cuscuta australis</name>
    <dbReference type="NCBI Taxonomy" id="267555"/>
    <lineage>
        <taxon>Eukaryota</taxon>
        <taxon>Viridiplantae</taxon>
        <taxon>Streptophyta</taxon>
        <taxon>Embryophyta</taxon>
        <taxon>Tracheophyta</taxon>
        <taxon>Spermatophyta</taxon>
        <taxon>Magnoliopsida</taxon>
        <taxon>eudicotyledons</taxon>
        <taxon>Gunneridae</taxon>
        <taxon>Pentapetalae</taxon>
        <taxon>asterids</taxon>
        <taxon>lamiids</taxon>
        <taxon>Solanales</taxon>
        <taxon>Convolvulaceae</taxon>
        <taxon>Cuscuteae</taxon>
        <taxon>Cuscuta</taxon>
        <taxon>Cuscuta subgen. Grammica</taxon>
        <taxon>Cuscuta sect. Cleistogrammica</taxon>
    </lineage>
</organism>
<evidence type="ECO:0000313" key="1">
    <source>
        <dbReference type="EMBL" id="RAL54112.1"/>
    </source>
</evidence>
<accession>A0A328E852</accession>
<dbReference type="AlphaFoldDB" id="A0A328E852"/>
<dbReference type="Proteomes" id="UP000249390">
    <property type="component" value="Unassembled WGS sequence"/>
</dbReference>